<feature type="modified residue" description="N6-(pyridoxal phosphate)lysine" evidence="7 8">
    <location>
        <position position="57"/>
    </location>
</feature>
<organism evidence="12 13">
    <name type="scientific">Pseudokineococcus lusitanus</name>
    <dbReference type="NCBI Taxonomy" id="763993"/>
    <lineage>
        <taxon>Bacteria</taxon>
        <taxon>Bacillati</taxon>
        <taxon>Actinomycetota</taxon>
        <taxon>Actinomycetes</taxon>
        <taxon>Kineosporiales</taxon>
        <taxon>Kineosporiaceae</taxon>
        <taxon>Pseudokineococcus</taxon>
    </lineage>
</organism>
<protein>
    <recommendedName>
        <fullName evidence="6 7">Alanine racemase</fullName>
        <ecNumber evidence="3 7">5.1.1.1</ecNumber>
    </recommendedName>
</protein>
<feature type="active site" description="Proton acceptor; specific for D-alanine" evidence="7">
    <location>
        <position position="57"/>
    </location>
</feature>
<dbReference type="PROSITE" id="PS00395">
    <property type="entry name" value="ALANINE_RACEMASE"/>
    <property type="match status" value="1"/>
</dbReference>
<evidence type="ECO:0000256" key="7">
    <source>
        <dbReference type="HAMAP-Rule" id="MF_01201"/>
    </source>
</evidence>
<dbReference type="RefSeq" id="WP_123379875.1">
    <property type="nucleotide sequence ID" value="NZ_RJKN01000004.1"/>
</dbReference>
<dbReference type="EMBL" id="RJKN01000004">
    <property type="protein sequence ID" value="ROP43181.1"/>
    <property type="molecule type" value="Genomic_DNA"/>
</dbReference>
<dbReference type="InterPro" id="IPR020622">
    <property type="entry name" value="Ala_racemase_pyridoxalP-BS"/>
</dbReference>
<keyword evidence="4 7" id="KW-0663">Pyridoxal phosphate</keyword>
<dbReference type="InterPro" id="IPR011079">
    <property type="entry name" value="Ala_racemase_C"/>
</dbReference>
<dbReference type="GO" id="GO:0030632">
    <property type="term" value="P:D-alanine biosynthetic process"/>
    <property type="evidence" value="ECO:0007669"/>
    <property type="project" value="UniProtKB-UniRule"/>
</dbReference>
<dbReference type="OrthoDB" id="9813814at2"/>
<dbReference type="SUPFAM" id="SSF51419">
    <property type="entry name" value="PLP-binding barrel"/>
    <property type="match status" value="1"/>
</dbReference>
<dbReference type="Gene3D" id="2.40.37.10">
    <property type="entry name" value="Lyase, Ornithine Decarboxylase, Chain A, domain 1"/>
    <property type="match status" value="1"/>
</dbReference>
<dbReference type="Gene3D" id="3.20.20.10">
    <property type="entry name" value="Alanine racemase"/>
    <property type="match status" value="1"/>
</dbReference>
<dbReference type="FunFam" id="2.40.37.10:FF:000015">
    <property type="entry name" value="Alanine racemase"/>
    <property type="match status" value="1"/>
</dbReference>
<evidence type="ECO:0000256" key="3">
    <source>
        <dbReference type="ARBA" id="ARBA00013089"/>
    </source>
</evidence>
<feature type="binding site" evidence="7 9">
    <location>
        <position position="155"/>
    </location>
    <ligand>
        <name>substrate</name>
    </ligand>
</feature>
<dbReference type="CDD" id="cd00430">
    <property type="entry name" value="PLPDE_III_AR"/>
    <property type="match status" value="1"/>
</dbReference>
<dbReference type="GO" id="GO:0030170">
    <property type="term" value="F:pyridoxal phosphate binding"/>
    <property type="evidence" value="ECO:0007669"/>
    <property type="project" value="UniProtKB-UniRule"/>
</dbReference>
<dbReference type="HAMAP" id="MF_01201">
    <property type="entry name" value="Ala_racemase"/>
    <property type="match status" value="1"/>
</dbReference>
<evidence type="ECO:0000256" key="10">
    <source>
        <dbReference type="SAM" id="MobiDB-lite"/>
    </source>
</evidence>
<evidence type="ECO:0000256" key="4">
    <source>
        <dbReference type="ARBA" id="ARBA00022898"/>
    </source>
</evidence>
<dbReference type="SUPFAM" id="SSF50621">
    <property type="entry name" value="Alanine racemase C-terminal domain-like"/>
    <property type="match status" value="1"/>
</dbReference>
<dbReference type="Pfam" id="PF00842">
    <property type="entry name" value="Ala_racemase_C"/>
    <property type="match status" value="1"/>
</dbReference>
<dbReference type="FunFam" id="3.20.20.10:FF:000002">
    <property type="entry name" value="Alanine racemase"/>
    <property type="match status" value="1"/>
</dbReference>
<dbReference type="InterPro" id="IPR009006">
    <property type="entry name" value="Ala_racemase/Decarboxylase_C"/>
</dbReference>
<dbReference type="GO" id="GO:0009252">
    <property type="term" value="P:peptidoglycan biosynthetic process"/>
    <property type="evidence" value="ECO:0007669"/>
    <property type="project" value="TreeGrafter"/>
</dbReference>
<proteinExistence type="inferred from homology"/>
<dbReference type="InterPro" id="IPR029066">
    <property type="entry name" value="PLP-binding_barrel"/>
</dbReference>
<comment type="cofactor">
    <cofactor evidence="2 7 8">
        <name>pyridoxal 5'-phosphate</name>
        <dbReference type="ChEBI" id="CHEBI:597326"/>
    </cofactor>
</comment>
<dbReference type="PANTHER" id="PTHR30511:SF0">
    <property type="entry name" value="ALANINE RACEMASE, CATABOLIC-RELATED"/>
    <property type="match status" value="1"/>
</dbReference>
<dbReference type="Pfam" id="PF01168">
    <property type="entry name" value="Ala_racemase_N"/>
    <property type="match status" value="1"/>
</dbReference>
<keyword evidence="5 7" id="KW-0413">Isomerase</keyword>
<reference evidence="12 13" key="1">
    <citation type="journal article" date="2015" name="Stand. Genomic Sci.">
        <title>Genomic Encyclopedia of Bacterial and Archaeal Type Strains, Phase III: the genomes of soil and plant-associated and newly described type strains.</title>
        <authorList>
            <person name="Whitman W.B."/>
            <person name="Woyke T."/>
            <person name="Klenk H.P."/>
            <person name="Zhou Y."/>
            <person name="Lilburn T.G."/>
            <person name="Beck B.J."/>
            <person name="De Vos P."/>
            <person name="Vandamme P."/>
            <person name="Eisen J.A."/>
            <person name="Garrity G."/>
            <person name="Hugenholtz P."/>
            <person name="Kyrpides N.C."/>
        </authorList>
    </citation>
    <scope>NUCLEOTIDE SEQUENCE [LARGE SCALE GENOMIC DNA]</scope>
    <source>
        <strain evidence="12 13">CECT 7306</strain>
    </source>
</reference>
<evidence type="ECO:0000256" key="8">
    <source>
        <dbReference type="PIRSR" id="PIRSR600821-50"/>
    </source>
</evidence>
<feature type="binding site" evidence="7 9">
    <location>
        <position position="338"/>
    </location>
    <ligand>
        <name>substrate</name>
    </ligand>
</feature>
<evidence type="ECO:0000256" key="6">
    <source>
        <dbReference type="ARBA" id="ARBA00072221"/>
    </source>
</evidence>
<dbReference type="PANTHER" id="PTHR30511">
    <property type="entry name" value="ALANINE RACEMASE"/>
    <property type="match status" value="1"/>
</dbReference>
<evidence type="ECO:0000313" key="12">
    <source>
        <dbReference type="EMBL" id="ROP43181.1"/>
    </source>
</evidence>
<feature type="active site" description="Proton acceptor; specific for L-alanine" evidence="7">
    <location>
        <position position="290"/>
    </location>
</feature>
<evidence type="ECO:0000256" key="1">
    <source>
        <dbReference type="ARBA" id="ARBA00000316"/>
    </source>
</evidence>
<comment type="pathway">
    <text evidence="7">Amino-acid biosynthesis; D-alanine biosynthesis; D-alanine from L-alanine: step 1/1.</text>
</comment>
<evidence type="ECO:0000256" key="9">
    <source>
        <dbReference type="PIRSR" id="PIRSR600821-52"/>
    </source>
</evidence>
<dbReference type="PRINTS" id="PR00992">
    <property type="entry name" value="ALARACEMASE"/>
</dbReference>
<dbReference type="SMART" id="SM01005">
    <property type="entry name" value="Ala_racemase_C"/>
    <property type="match status" value="1"/>
</dbReference>
<comment type="similarity">
    <text evidence="7">Belongs to the alanine racemase family.</text>
</comment>
<comment type="function">
    <text evidence="7">Catalyzes the interconversion of L-alanine and D-alanine. May also act on other amino acids.</text>
</comment>
<feature type="domain" description="Alanine racemase C-terminal" evidence="11">
    <location>
        <begin position="269"/>
        <end position="400"/>
    </location>
</feature>
<dbReference type="Proteomes" id="UP000276232">
    <property type="component" value="Unassembled WGS sequence"/>
</dbReference>
<dbReference type="NCBIfam" id="TIGR00492">
    <property type="entry name" value="alr"/>
    <property type="match status" value="1"/>
</dbReference>
<dbReference type="InterPro" id="IPR000821">
    <property type="entry name" value="Ala_racemase"/>
</dbReference>
<evidence type="ECO:0000313" key="13">
    <source>
        <dbReference type="Proteomes" id="UP000276232"/>
    </source>
</evidence>
<dbReference type="FunCoup" id="A0A3N1HL54">
    <property type="interactions" value="46"/>
</dbReference>
<keyword evidence="13" id="KW-1185">Reference proteome</keyword>
<dbReference type="InParanoid" id="A0A3N1HL54"/>
<evidence type="ECO:0000256" key="5">
    <source>
        <dbReference type="ARBA" id="ARBA00023235"/>
    </source>
</evidence>
<sequence>MPDRTTTPTPPSTPPATGGPTAPVVPAWADVDLDAVAANAALLRERAGGAALMAVVKAEGYGHGAVPAALAALEGGATWLGVAHLDEALALRAAGITAPVLAWVLVPGQDTTAAVAAGVDVSASAPWAVDALAGAARRTGRTARVHLKVDTGLSRGGATAHDWPDLVRAAAAAQAEGAVEVVGVWSHLASADDPAADALTHRQADRLEEALAVAAGLGVRPPLRHLANSAGVLAHPRTRLDLVRAGIAVYGVTPSPVRGSAADLGLVPAMALRARLSLVKEVGPGEGVSYGHQHVTAARTRLALVPLGYGDGVPRHASGTGPVLVGGRRHPVAGRVCMDQVVLDLGDDAAARAVRAGDVVELFGTGADGGPTAQDWADAAGTIGYEVVTRLGARVPRRYSGAVARRHGLDVAGSAAAQVLP</sequence>
<feature type="region of interest" description="Disordered" evidence="10">
    <location>
        <begin position="1"/>
        <end position="23"/>
    </location>
</feature>
<gene>
    <name evidence="12" type="ORF">EDC03_1778</name>
</gene>
<name>A0A3N1HL54_9ACTN</name>
<dbReference type="InterPro" id="IPR001608">
    <property type="entry name" value="Ala_racemase_N"/>
</dbReference>
<dbReference type="GO" id="GO:0008784">
    <property type="term" value="F:alanine racemase activity"/>
    <property type="evidence" value="ECO:0007669"/>
    <property type="project" value="UniProtKB-UniRule"/>
</dbReference>
<comment type="catalytic activity">
    <reaction evidence="1 7">
        <text>L-alanine = D-alanine</text>
        <dbReference type="Rhea" id="RHEA:20249"/>
        <dbReference type="ChEBI" id="CHEBI:57416"/>
        <dbReference type="ChEBI" id="CHEBI:57972"/>
        <dbReference type="EC" id="5.1.1.1"/>
    </reaction>
</comment>
<dbReference type="GO" id="GO:0005829">
    <property type="term" value="C:cytosol"/>
    <property type="evidence" value="ECO:0007669"/>
    <property type="project" value="TreeGrafter"/>
</dbReference>
<evidence type="ECO:0000256" key="2">
    <source>
        <dbReference type="ARBA" id="ARBA00001933"/>
    </source>
</evidence>
<dbReference type="AlphaFoldDB" id="A0A3N1HL54"/>
<dbReference type="UniPathway" id="UPA00042">
    <property type="reaction ID" value="UER00497"/>
</dbReference>
<evidence type="ECO:0000259" key="11">
    <source>
        <dbReference type="SMART" id="SM01005"/>
    </source>
</evidence>
<comment type="caution">
    <text evidence="12">The sequence shown here is derived from an EMBL/GenBank/DDBJ whole genome shotgun (WGS) entry which is preliminary data.</text>
</comment>
<dbReference type="EC" id="5.1.1.1" evidence="3 7"/>
<accession>A0A3N1HL54</accession>